<reference evidence="1" key="1">
    <citation type="submission" date="2014-09" db="EMBL/GenBank/DDBJ databases">
        <authorList>
            <person name="Magalhaes I.L.F."/>
            <person name="Oliveira U."/>
            <person name="Santos F.R."/>
            <person name="Vidigal T.H.D.A."/>
            <person name="Brescovit A.D."/>
            <person name="Santos A.J."/>
        </authorList>
    </citation>
    <scope>NUCLEOTIDE SEQUENCE</scope>
    <source>
        <tissue evidence="1">Shoot tissue taken approximately 20 cm above the soil surface</tissue>
    </source>
</reference>
<dbReference type="EMBL" id="GBRH01165668">
    <property type="protein sequence ID" value="JAE32228.1"/>
    <property type="molecule type" value="Transcribed_RNA"/>
</dbReference>
<evidence type="ECO:0000313" key="1">
    <source>
        <dbReference type="EMBL" id="JAE32228.1"/>
    </source>
</evidence>
<protein>
    <submittedName>
        <fullName evidence="1">Uncharacterized protein</fullName>
    </submittedName>
</protein>
<sequence>MNCLPVNPKHWHRVSARYSKTLWCRAWDH</sequence>
<organism evidence="1">
    <name type="scientific">Arundo donax</name>
    <name type="common">Giant reed</name>
    <name type="synonym">Donax arundinaceus</name>
    <dbReference type="NCBI Taxonomy" id="35708"/>
    <lineage>
        <taxon>Eukaryota</taxon>
        <taxon>Viridiplantae</taxon>
        <taxon>Streptophyta</taxon>
        <taxon>Embryophyta</taxon>
        <taxon>Tracheophyta</taxon>
        <taxon>Spermatophyta</taxon>
        <taxon>Magnoliopsida</taxon>
        <taxon>Liliopsida</taxon>
        <taxon>Poales</taxon>
        <taxon>Poaceae</taxon>
        <taxon>PACMAD clade</taxon>
        <taxon>Arundinoideae</taxon>
        <taxon>Arundineae</taxon>
        <taxon>Arundo</taxon>
    </lineage>
</organism>
<name>A0A0A9HH39_ARUDO</name>
<proteinExistence type="predicted"/>
<accession>A0A0A9HH39</accession>
<reference evidence="1" key="2">
    <citation type="journal article" date="2015" name="Data Brief">
        <title>Shoot transcriptome of the giant reed, Arundo donax.</title>
        <authorList>
            <person name="Barrero R.A."/>
            <person name="Guerrero F.D."/>
            <person name="Moolhuijzen P."/>
            <person name="Goolsby J.A."/>
            <person name="Tidwell J."/>
            <person name="Bellgard S.E."/>
            <person name="Bellgard M.I."/>
        </authorList>
    </citation>
    <scope>NUCLEOTIDE SEQUENCE</scope>
    <source>
        <tissue evidence="1">Shoot tissue taken approximately 20 cm above the soil surface</tissue>
    </source>
</reference>
<dbReference type="AlphaFoldDB" id="A0A0A9HH39"/>